<dbReference type="InterPro" id="IPR032869">
    <property type="entry name" value="WHH_dom_containing"/>
</dbReference>
<dbReference type="AlphaFoldDB" id="A0A7R7DUQ8"/>
<dbReference type="EMBL" id="AP023355">
    <property type="protein sequence ID" value="BCJ38205.1"/>
    <property type="molecule type" value="Genomic_DNA"/>
</dbReference>
<feature type="region of interest" description="Disordered" evidence="1">
    <location>
        <begin position="31"/>
        <end position="78"/>
    </location>
</feature>
<sequence>MQEVLDWADRDPATLSAWQRRMLADYQTHLADTDGRSLPGADQRPALGSPREPGSNEPSAEQGEDDQSRQSQGRNLDEQVQHLREQGAEAVGLDETKVRRISNGQYAGQLVTVRGDLVDRIAADGKPQLAAEMQDKGVYVNLHGFPDFTPYARVLVELPPDLPVGADGVALRGDALREKDIAACDNLLKEMYKNDPELFAALQDSHTWHHLEGARHLILIPTEVHEAVRHYGGVATANSAGTGTVASPADSRGEPPAPAGSDAESEPPTPPSSVESLTRTPRPGEWSPSKLKDNHQQGDATYTGPIHGTPIAVPPDFVRTAGDTDGI</sequence>
<dbReference type="Pfam" id="PF14414">
    <property type="entry name" value="WHH"/>
    <property type="match status" value="1"/>
</dbReference>
<dbReference type="KEGG" id="atl:Athai_57080"/>
<feature type="region of interest" description="Disordered" evidence="1">
    <location>
        <begin position="235"/>
        <end position="327"/>
    </location>
</feature>
<reference evidence="2 3" key="1">
    <citation type="submission" date="2020-08" db="EMBL/GenBank/DDBJ databases">
        <title>Whole genome shotgun sequence of Actinocatenispora thailandica NBRC 105041.</title>
        <authorList>
            <person name="Komaki H."/>
            <person name="Tamura T."/>
        </authorList>
    </citation>
    <scope>NUCLEOTIDE SEQUENCE [LARGE SCALE GENOMIC DNA]</scope>
    <source>
        <strain evidence="2 3">NBRC 105041</strain>
    </source>
</reference>
<name>A0A7R7DUQ8_9ACTN</name>
<evidence type="ECO:0000313" key="3">
    <source>
        <dbReference type="Proteomes" id="UP000611640"/>
    </source>
</evidence>
<dbReference type="Proteomes" id="UP000611640">
    <property type="component" value="Chromosome"/>
</dbReference>
<evidence type="ECO:0000313" key="2">
    <source>
        <dbReference type="EMBL" id="BCJ38205.1"/>
    </source>
</evidence>
<evidence type="ECO:0000256" key="1">
    <source>
        <dbReference type="SAM" id="MobiDB-lite"/>
    </source>
</evidence>
<feature type="compositionally biased region" description="Polar residues" evidence="1">
    <location>
        <begin position="236"/>
        <end position="245"/>
    </location>
</feature>
<protein>
    <submittedName>
        <fullName evidence="2">Uncharacterized protein</fullName>
    </submittedName>
</protein>
<gene>
    <name evidence="2" type="ORF">Athai_57080</name>
</gene>
<accession>A0A7R7DUQ8</accession>
<organism evidence="2 3">
    <name type="scientific">Actinocatenispora thailandica</name>
    <dbReference type="NCBI Taxonomy" id="227318"/>
    <lineage>
        <taxon>Bacteria</taxon>
        <taxon>Bacillati</taxon>
        <taxon>Actinomycetota</taxon>
        <taxon>Actinomycetes</taxon>
        <taxon>Micromonosporales</taxon>
        <taxon>Micromonosporaceae</taxon>
        <taxon>Actinocatenispora</taxon>
    </lineage>
</organism>
<keyword evidence="3" id="KW-1185">Reference proteome</keyword>
<proteinExistence type="predicted"/>